<accession>A0AA97I7V5</accession>
<evidence type="ECO:0000313" key="1">
    <source>
        <dbReference type="EMBL" id="WOF23865.1"/>
    </source>
</evidence>
<evidence type="ECO:0000313" key="2">
    <source>
        <dbReference type="Proteomes" id="UP001305498"/>
    </source>
</evidence>
<sequence length="86" mass="9520">MIRPATSTDITAGSHVQAELREALEAQVPAGHQLTDARVEMVKRSTELIGHGRYRSTEVREIEADDRDALDALVPDGWQLLSVRIV</sequence>
<gene>
    <name evidence="1" type="ORF">N8K70_04055</name>
</gene>
<dbReference type="KEGG" id="mbet:N8K70_04055"/>
<dbReference type="RefSeq" id="WP_317140336.1">
    <property type="nucleotide sequence ID" value="NZ_CP118157.1"/>
</dbReference>
<proteinExistence type="predicted"/>
<dbReference type="EMBL" id="CP118157">
    <property type="protein sequence ID" value="WOF23865.1"/>
    <property type="molecule type" value="Genomic_DNA"/>
</dbReference>
<organism evidence="1 2">
    <name type="scientific">Microbacterium betulae</name>
    <dbReference type="NCBI Taxonomy" id="2981139"/>
    <lineage>
        <taxon>Bacteria</taxon>
        <taxon>Bacillati</taxon>
        <taxon>Actinomycetota</taxon>
        <taxon>Actinomycetes</taxon>
        <taxon>Micrococcales</taxon>
        <taxon>Microbacteriaceae</taxon>
        <taxon>Microbacterium</taxon>
    </lineage>
</organism>
<dbReference type="AlphaFoldDB" id="A0AA97I7V5"/>
<reference evidence="1 2" key="1">
    <citation type="submission" date="2023-02" db="EMBL/GenBank/DDBJ databases">
        <title>Microbacterium betulae sp. nov., isolated from birch wood.</title>
        <authorList>
            <person name="Pasciak M."/>
            <person name="Pawlik K.J."/>
            <person name="Martynowski D."/>
            <person name="Laczmanski L."/>
            <person name="Ciekot J."/>
            <person name="Szponar B."/>
            <person name="Wojcik-Fatla A."/>
            <person name="Mackiewicz B."/>
            <person name="Farian E."/>
            <person name="Cholewa G."/>
            <person name="Cholewa A."/>
            <person name="Dutkiewicz J."/>
        </authorList>
    </citation>
    <scope>NUCLEOTIDE SEQUENCE [LARGE SCALE GENOMIC DNA]</scope>
    <source>
        <strain evidence="1 2">AB</strain>
    </source>
</reference>
<dbReference type="Proteomes" id="UP001305498">
    <property type="component" value="Chromosome"/>
</dbReference>
<keyword evidence="2" id="KW-1185">Reference proteome</keyword>
<protein>
    <submittedName>
        <fullName evidence="1">Uncharacterized protein</fullName>
    </submittedName>
</protein>
<name>A0AA97I7V5_9MICO</name>